<feature type="domain" description="DUF6268" evidence="2">
    <location>
        <begin position="139"/>
        <end position="321"/>
    </location>
</feature>
<proteinExistence type="predicted"/>
<dbReference type="EMBL" id="JBHSKT010000006">
    <property type="protein sequence ID" value="MFC5271175.1"/>
    <property type="molecule type" value="Genomic_DNA"/>
</dbReference>
<dbReference type="RefSeq" id="WP_378017542.1">
    <property type="nucleotide sequence ID" value="NZ_JBHSKT010000006.1"/>
</dbReference>
<evidence type="ECO:0000259" key="2">
    <source>
        <dbReference type="Pfam" id="PF19783"/>
    </source>
</evidence>
<evidence type="ECO:0000313" key="3">
    <source>
        <dbReference type="EMBL" id="MFC5271175.1"/>
    </source>
</evidence>
<protein>
    <submittedName>
        <fullName evidence="3">DUF6268 family outer membrane beta-barrel protein</fullName>
    </submittedName>
</protein>
<organism evidence="3 4">
    <name type="scientific">Adhaeribacter terreus</name>
    <dbReference type="NCBI Taxonomy" id="529703"/>
    <lineage>
        <taxon>Bacteria</taxon>
        <taxon>Pseudomonadati</taxon>
        <taxon>Bacteroidota</taxon>
        <taxon>Cytophagia</taxon>
        <taxon>Cytophagales</taxon>
        <taxon>Hymenobacteraceae</taxon>
        <taxon>Adhaeribacter</taxon>
    </lineage>
</organism>
<feature type="signal peptide" evidence="1">
    <location>
        <begin position="1"/>
        <end position="22"/>
    </location>
</feature>
<reference evidence="4" key="1">
    <citation type="journal article" date="2019" name="Int. J. Syst. Evol. Microbiol.">
        <title>The Global Catalogue of Microorganisms (GCM) 10K type strain sequencing project: providing services to taxonomists for standard genome sequencing and annotation.</title>
        <authorList>
            <consortium name="The Broad Institute Genomics Platform"/>
            <consortium name="The Broad Institute Genome Sequencing Center for Infectious Disease"/>
            <person name="Wu L."/>
            <person name="Ma J."/>
        </authorList>
    </citation>
    <scope>NUCLEOTIDE SEQUENCE [LARGE SCALE GENOMIC DNA]</scope>
    <source>
        <strain evidence="4">KACC 12602</strain>
    </source>
</reference>
<dbReference type="Proteomes" id="UP001596161">
    <property type="component" value="Unassembled WGS sequence"/>
</dbReference>
<accession>A0ABW0EEY1</accession>
<gene>
    <name evidence="3" type="ORF">ACFPIB_11175</name>
</gene>
<name>A0ABW0EEY1_9BACT</name>
<keyword evidence="4" id="KW-1185">Reference proteome</keyword>
<dbReference type="Pfam" id="PF19783">
    <property type="entry name" value="DUF6268"/>
    <property type="match status" value="1"/>
</dbReference>
<evidence type="ECO:0000313" key="4">
    <source>
        <dbReference type="Proteomes" id="UP001596161"/>
    </source>
</evidence>
<sequence>MKKFYGVFFAVLGLFLSLGTSAQDEPMAQDTSRQDKEYANPSVEGTPRGRFLVFRYDRTFGYDFNSKGTNELPVGNRDAQIKHSNIAEVKGYIPVWNRPHLKMVLGVGYEREEFNFKNQEGYNTDYAFHRNLQDKGLKSLSAQLAVLHPVDYNNYWVVRVKGQLNGDYTSDELNVSDYLRTTAELMYGWKKSKNFSWGIGAQAGYTFGRFSVYPAILYNRTFNNPDWGVESIFPANVNFRYRSSESSYFYTGYNLEGYSYVIKVDKPPFTGADSEFAARDLKTVELRHQNIKLKLRWEREIYDFIWFSMEGGYRLNLSYDTFEEGSKRKVTLIETDAGSAPYAQAELYFVVPKKLMLKR</sequence>
<dbReference type="InterPro" id="IPR046235">
    <property type="entry name" value="DUF6268"/>
</dbReference>
<keyword evidence="1" id="KW-0732">Signal</keyword>
<feature type="chain" id="PRO_5046124604" evidence="1">
    <location>
        <begin position="23"/>
        <end position="359"/>
    </location>
</feature>
<evidence type="ECO:0000256" key="1">
    <source>
        <dbReference type="SAM" id="SignalP"/>
    </source>
</evidence>
<comment type="caution">
    <text evidence="3">The sequence shown here is derived from an EMBL/GenBank/DDBJ whole genome shotgun (WGS) entry which is preliminary data.</text>
</comment>